<dbReference type="PANTHER" id="PTHR28467:SF1">
    <property type="entry name" value="PAXIP1-ASSOCIATED GLUTAMATE-RICH PROTEIN 1"/>
    <property type="match status" value="1"/>
</dbReference>
<evidence type="ECO:0000313" key="2">
    <source>
        <dbReference type="Ensembl" id="ENSOANP00000047185.1"/>
    </source>
</evidence>
<reference evidence="2 3" key="1">
    <citation type="journal article" date="2008" name="Nature">
        <title>Genome analysis of the platypus reveals unique signatures of evolution.</title>
        <authorList>
            <person name="Warren W.C."/>
            <person name="Hillier L.W."/>
            <person name="Marshall Graves J.A."/>
            <person name="Birney E."/>
            <person name="Ponting C.P."/>
            <person name="Grutzner F."/>
            <person name="Belov K."/>
            <person name="Miller W."/>
            <person name="Clarke L."/>
            <person name="Chinwalla A.T."/>
            <person name="Yang S.P."/>
            <person name="Heger A."/>
            <person name="Locke D.P."/>
            <person name="Miethke P."/>
            <person name="Waters P.D."/>
            <person name="Veyrunes F."/>
            <person name="Fulton L."/>
            <person name="Fulton B."/>
            <person name="Graves T."/>
            <person name="Wallis J."/>
            <person name="Puente X.S."/>
            <person name="Lopez-Otin C."/>
            <person name="Ordonez G.R."/>
            <person name="Eichler E.E."/>
            <person name="Chen L."/>
            <person name="Cheng Z."/>
            <person name="Deakin J.E."/>
            <person name="Alsop A."/>
            <person name="Thompson K."/>
            <person name="Kirby P."/>
            <person name="Papenfuss A.T."/>
            <person name="Wakefield M.J."/>
            <person name="Olender T."/>
            <person name="Lancet D."/>
            <person name="Huttley G.A."/>
            <person name="Smit A.F."/>
            <person name="Pask A."/>
            <person name="Temple-Smith P."/>
            <person name="Batzer M.A."/>
            <person name="Walker J.A."/>
            <person name="Konkel M.K."/>
            <person name="Harris R.S."/>
            <person name="Whittington C.M."/>
            <person name="Wong E.S."/>
            <person name="Gemmell N.J."/>
            <person name="Buschiazzo E."/>
            <person name="Vargas Jentzsch I.M."/>
            <person name="Merkel A."/>
            <person name="Schmitz J."/>
            <person name="Zemann A."/>
            <person name="Churakov G."/>
            <person name="Kriegs J.O."/>
            <person name="Brosius J."/>
            <person name="Murchison E.P."/>
            <person name="Sachidanandam R."/>
            <person name="Smith C."/>
            <person name="Hannon G.J."/>
            <person name="Tsend-Ayush E."/>
            <person name="McMillan D."/>
            <person name="Attenborough R."/>
            <person name="Rens W."/>
            <person name="Ferguson-Smith M."/>
            <person name="Lefevre C.M."/>
            <person name="Sharp J.A."/>
            <person name="Nicholas K.R."/>
            <person name="Ray D.A."/>
            <person name="Kube M."/>
            <person name="Reinhardt R."/>
            <person name="Pringle T.H."/>
            <person name="Taylor J."/>
            <person name="Jones R.C."/>
            <person name="Nixon B."/>
            <person name="Dacheux J.L."/>
            <person name="Niwa H."/>
            <person name="Sekita Y."/>
            <person name="Huang X."/>
            <person name="Stark A."/>
            <person name="Kheradpour P."/>
            <person name="Kellis M."/>
            <person name="Flicek P."/>
            <person name="Chen Y."/>
            <person name="Webber C."/>
            <person name="Hardison R."/>
            <person name="Nelson J."/>
            <person name="Hallsworth-Pepin K."/>
            <person name="Delehaunty K."/>
            <person name="Markovic C."/>
            <person name="Minx P."/>
            <person name="Feng Y."/>
            <person name="Kremitzki C."/>
            <person name="Mitreva M."/>
            <person name="Glasscock J."/>
            <person name="Wylie T."/>
            <person name="Wohldmann P."/>
            <person name="Thiru P."/>
            <person name="Nhan M.N."/>
            <person name="Pohl C.S."/>
            <person name="Smith S.M."/>
            <person name="Hou S."/>
            <person name="Nefedov M."/>
            <person name="de Jong P.J."/>
            <person name="Renfree M.B."/>
            <person name="Mardis E.R."/>
            <person name="Wilson R.K."/>
        </authorList>
    </citation>
    <scope>NUCLEOTIDE SEQUENCE [LARGE SCALE GENOMIC DNA]</scope>
    <source>
        <strain evidence="2 3">Glennie</strain>
    </source>
</reference>
<evidence type="ECO:0000313" key="3">
    <source>
        <dbReference type="Proteomes" id="UP000002279"/>
    </source>
</evidence>
<dbReference type="OMA" id="XSDEEPE"/>
<proteinExistence type="predicted"/>
<dbReference type="GeneTree" id="ENSGT00940000172120"/>
<feature type="region of interest" description="Disordered" evidence="1">
    <location>
        <begin position="64"/>
        <end position="92"/>
    </location>
</feature>
<name>A0A6I8P411_ORNAN</name>
<sequence>IPTEFDFDDEPMTPKTSLIDRRRNPGSSARSQKREARLDKVLSDMKRHKKLEEQILRTGRDLFSLDSEEEPAPSTNPVRTPGSGLFLRQRKY</sequence>
<protein>
    <recommendedName>
        <fullName evidence="4">PAXIP1 associated glutamate rich protein 1</fullName>
    </recommendedName>
</protein>
<dbReference type="Pfam" id="PF15364">
    <property type="entry name" value="PAXIP1_C"/>
    <property type="match status" value="1"/>
</dbReference>
<feature type="region of interest" description="Disordered" evidence="1">
    <location>
        <begin position="1"/>
        <end position="39"/>
    </location>
</feature>
<gene>
    <name evidence="2" type="primary">PAGR1</name>
</gene>
<dbReference type="Proteomes" id="UP000002279">
    <property type="component" value="Chromosome 2"/>
</dbReference>
<dbReference type="PANTHER" id="PTHR28467">
    <property type="entry name" value="PAXIP1-ASSOCIATED GLUTAMATE-RICH PROTEIN 1"/>
    <property type="match status" value="1"/>
</dbReference>
<dbReference type="InParanoid" id="A0A6I8P411"/>
<dbReference type="InterPro" id="IPR028213">
    <property type="entry name" value="PA1"/>
</dbReference>
<keyword evidence="3" id="KW-1185">Reference proteome</keyword>
<feature type="compositionally biased region" description="Acidic residues" evidence="1">
    <location>
        <begin position="1"/>
        <end position="11"/>
    </location>
</feature>
<organism evidence="2 3">
    <name type="scientific">Ornithorhynchus anatinus</name>
    <name type="common">Duckbill platypus</name>
    <dbReference type="NCBI Taxonomy" id="9258"/>
    <lineage>
        <taxon>Eukaryota</taxon>
        <taxon>Metazoa</taxon>
        <taxon>Chordata</taxon>
        <taxon>Craniata</taxon>
        <taxon>Vertebrata</taxon>
        <taxon>Euteleostomi</taxon>
        <taxon>Mammalia</taxon>
        <taxon>Monotremata</taxon>
        <taxon>Ornithorhynchidae</taxon>
        <taxon>Ornithorhynchus</taxon>
    </lineage>
</organism>
<evidence type="ECO:0000256" key="1">
    <source>
        <dbReference type="SAM" id="MobiDB-lite"/>
    </source>
</evidence>
<evidence type="ECO:0008006" key="4">
    <source>
        <dbReference type="Google" id="ProtNLM"/>
    </source>
</evidence>
<reference evidence="2" key="2">
    <citation type="submission" date="2025-08" db="UniProtKB">
        <authorList>
            <consortium name="Ensembl"/>
        </authorList>
    </citation>
    <scope>IDENTIFICATION</scope>
    <source>
        <strain evidence="2">Glennie</strain>
    </source>
</reference>
<accession>A0A6I8P411</accession>
<dbReference type="Ensembl" id="ENSOANT00000055222.1">
    <property type="protein sequence ID" value="ENSOANP00000047185.1"/>
    <property type="gene ID" value="ENSOANG00000044563.1"/>
</dbReference>
<reference evidence="2" key="3">
    <citation type="submission" date="2025-09" db="UniProtKB">
        <authorList>
            <consortium name="Ensembl"/>
        </authorList>
    </citation>
    <scope>IDENTIFICATION</scope>
    <source>
        <strain evidence="2">Glennie</strain>
    </source>
</reference>
<dbReference type="Bgee" id="ENSOANG00000044563">
    <property type="expression patterns" value="Expressed in fibroblast and 7 other cell types or tissues"/>
</dbReference>
<dbReference type="AlphaFoldDB" id="A0A6I8P411"/>